<reference evidence="2" key="1">
    <citation type="submission" date="2023-07" db="EMBL/GenBank/DDBJ databases">
        <title>Defluviimonas sediminis sp. nov., isolated from mangrove sediment.</title>
        <authorList>
            <person name="Liu L."/>
            <person name="Li J."/>
            <person name="Huang Y."/>
            <person name="Pan J."/>
            <person name="Li M."/>
        </authorList>
    </citation>
    <scope>NUCLEOTIDE SEQUENCE [LARGE SCALE GENOMIC DNA]</scope>
    <source>
        <strain evidence="2">FT324</strain>
    </source>
</reference>
<organism evidence="1 2">
    <name type="scientific">Albidovulum sediminis</name>
    <dbReference type="NCBI Taxonomy" id="3066345"/>
    <lineage>
        <taxon>Bacteria</taxon>
        <taxon>Pseudomonadati</taxon>
        <taxon>Pseudomonadota</taxon>
        <taxon>Alphaproteobacteria</taxon>
        <taxon>Rhodobacterales</taxon>
        <taxon>Paracoccaceae</taxon>
        <taxon>Albidovulum</taxon>
    </lineage>
</organism>
<protein>
    <recommendedName>
        <fullName evidence="3">Capsule polysaccharide biosynthesis protein</fullName>
    </recommendedName>
</protein>
<dbReference type="Pfam" id="PF05159">
    <property type="entry name" value="Capsule_synth"/>
    <property type="match status" value="1"/>
</dbReference>
<dbReference type="RefSeq" id="WP_261493481.1">
    <property type="nucleotide sequence ID" value="NZ_JAOCQF010000001.1"/>
</dbReference>
<sequence>MSRPGIVLHLPVALLLGQEHIAPYFHKLREGLEARRLRVRVDALERQGFLDRIAGDEDFHIVNHGDFRHPRVLNTASAYIAPFWYLDPQGVRRHSSIGAKAFDPATVDPVAAQAFFNGLRRRRIGERVSRYPQPGAAEAFPKGAIAVFLQKGDADAGAHVGRAAMIDALLARHDTSPILIKPHPRDDSPETAALVNRAAGDPRVQVTQANIHDILSAARVTVTINSAVGLESLMHRVPSVLCGPSDFHHAAVTVREAFDLDAAIARARLTPWPFAAYLYWFLKLNCVNAGAPDMIDDVLARIAATGYDVGRLSPGGVRA</sequence>
<evidence type="ECO:0000313" key="2">
    <source>
        <dbReference type="Proteomes" id="UP001205601"/>
    </source>
</evidence>
<dbReference type="EMBL" id="JAOCQF010000001">
    <property type="protein sequence ID" value="MCT8328035.1"/>
    <property type="molecule type" value="Genomic_DNA"/>
</dbReference>
<accession>A0ABT2NH05</accession>
<dbReference type="Proteomes" id="UP001205601">
    <property type="component" value="Unassembled WGS sequence"/>
</dbReference>
<name>A0ABT2NH05_9RHOB</name>
<dbReference type="InterPro" id="IPR007833">
    <property type="entry name" value="Capsule_polysaccharide_synth"/>
</dbReference>
<evidence type="ECO:0008006" key="3">
    <source>
        <dbReference type="Google" id="ProtNLM"/>
    </source>
</evidence>
<keyword evidence="2" id="KW-1185">Reference proteome</keyword>
<gene>
    <name evidence="1" type="ORF">N5I32_00740</name>
</gene>
<comment type="caution">
    <text evidence="1">The sequence shown here is derived from an EMBL/GenBank/DDBJ whole genome shotgun (WGS) entry which is preliminary data.</text>
</comment>
<proteinExistence type="predicted"/>
<evidence type="ECO:0000313" key="1">
    <source>
        <dbReference type="EMBL" id="MCT8328035.1"/>
    </source>
</evidence>